<protein>
    <submittedName>
        <fullName evidence="4">5-methylthioadenosine/S-adenosylhomocysteine deaminase</fullName>
    </submittedName>
</protein>
<dbReference type="InterPro" id="IPR050287">
    <property type="entry name" value="MTA/SAH_deaminase"/>
</dbReference>
<dbReference type="PATRIC" id="fig|38307.3.peg.3271"/>
<organism evidence="4 5">
    <name type="scientific">Gluconobacter cerinus</name>
    <dbReference type="NCBI Taxonomy" id="38307"/>
    <lineage>
        <taxon>Bacteria</taxon>
        <taxon>Pseudomonadati</taxon>
        <taxon>Pseudomonadota</taxon>
        <taxon>Alphaproteobacteria</taxon>
        <taxon>Acetobacterales</taxon>
        <taxon>Acetobacteraceae</taxon>
        <taxon>Gluconobacter</taxon>
    </lineage>
</organism>
<dbReference type="SUPFAM" id="SSF51556">
    <property type="entry name" value="Metallo-dependent hydrolases"/>
    <property type="match status" value="1"/>
</dbReference>
<evidence type="ECO:0000259" key="3">
    <source>
        <dbReference type="Pfam" id="PF01979"/>
    </source>
</evidence>
<reference evidence="4 5" key="1">
    <citation type="submission" date="2016-03" db="EMBL/GenBank/DDBJ databases">
        <title>Draft genome sequence of Gluconobacter cerinus strain CECT 9110.</title>
        <authorList>
            <person name="Sainz F."/>
            <person name="Mas A."/>
            <person name="Torija M.J."/>
        </authorList>
    </citation>
    <scope>NUCLEOTIDE SEQUENCE [LARGE SCALE GENOMIC DNA]</scope>
    <source>
        <strain evidence="4 5">CECT 9110</strain>
    </source>
</reference>
<dbReference type="Pfam" id="PF01979">
    <property type="entry name" value="Amidohydro_1"/>
    <property type="match status" value="1"/>
</dbReference>
<evidence type="ECO:0000256" key="2">
    <source>
        <dbReference type="ARBA" id="ARBA00022801"/>
    </source>
</evidence>
<feature type="domain" description="Amidohydrolase-related" evidence="3">
    <location>
        <begin position="121"/>
        <end position="474"/>
    </location>
</feature>
<gene>
    <name evidence="4" type="ORF">A0123_03130</name>
</gene>
<comment type="similarity">
    <text evidence="1">Belongs to the metallo-dependent hydrolases superfamily. ATZ/TRZ family.</text>
</comment>
<dbReference type="SUPFAM" id="SSF51338">
    <property type="entry name" value="Composite domain of metallo-dependent hydrolases"/>
    <property type="match status" value="1"/>
</dbReference>
<keyword evidence="2" id="KW-0378">Hydrolase</keyword>
<evidence type="ECO:0000313" key="5">
    <source>
        <dbReference type="Proteomes" id="UP000077786"/>
    </source>
</evidence>
<dbReference type="Proteomes" id="UP000077786">
    <property type="component" value="Unassembled WGS sequence"/>
</dbReference>
<dbReference type="GO" id="GO:0016810">
    <property type="term" value="F:hydrolase activity, acting on carbon-nitrogen (but not peptide) bonds"/>
    <property type="evidence" value="ECO:0007669"/>
    <property type="project" value="InterPro"/>
</dbReference>
<dbReference type="PANTHER" id="PTHR43794">
    <property type="entry name" value="AMINOHYDROLASE SSNA-RELATED"/>
    <property type="match status" value="1"/>
</dbReference>
<name>A0A1B6VGF3_9PROT</name>
<comment type="caution">
    <text evidence="4">The sequence shown here is derived from an EMBL/GenBank/DDBJ whole genome shotgun (WGS) entry which is preliminary data.</text>
</comment>
<dbReference type="EMBL" id="LUTU01000018">
    <property type="protein sequence ID" value="OAJ66276.1"/>
    <property type="molecule type" value="Genomic_DNA"/>
</dbReference>
<proteinExistence type="inferred from homology"/>
<dbReference type="PANTHER" id="PTHR43794:SF11">
    <property type="entry name" value="AMIDOHYDROLASE-RELATED DOMAIN-CONTAINING PROTEIN"/>
    <property type="match status" value="1"/>
</dbReference>
<evidence type="ECO:0000256" key="1">
    <source>
        <dbReference type="ARBA" id="ARBA00006745"/>
    </source>
</evidence>
<dbReference type="InterPro" id="IPR032466">
    <property type="entry name" value="Metal_Hydrolase"/>
</dbReference>
<evidence type="ECO:0000313" key="4">
    <source>
        <dbReference type="EMBL" id="OAJ66276.1"/>
    </source>
</evidence>
<dbReference type="AlphaFoldDB" id="A0A1B6VGF3"/>
<dbReference type="Gene3D" id="3.20.20.140">
    <property type="entry name" value="Metal-dependent hydrolases"/>
    <property type="match status" value="1"/>
</dbReference>
<sequence length="503" mass="54721">MVAILVIRSQQSGLVFHHSIAECRSACADRWDCYRSGMKMLRPAQILCSMLVAACAGGVAYAEPSHLLVRNALIFSMADGQKAPFKGYFSVRSDGVIDHIGPGTPPKDLQADQDVDLHGHWVMPGFISAHSHLWQAAYRGLAADQTLMGWITALYSGKASVARPEDIYWFTLDGALDHLAHGVTAAYNFNYGGASPKMVAQTDRLQFQAETVSGIRFVHGLEPLPGKADVSLAKARQHVGDFLAWSAGQHVGSTFLSVMINGGTGFHDTGDVAKIEGALMREYHLSNQSHYLEPPENVSAQQARFHWFEDEGILGPHLIFGHFIHTTPEIIARSVKAGASMVWNPLSNGRLASGTADIPAYLKAGLRVGMGEDGEASADLADPFENMRTGLYAIRDKYQNAAIMSPYDVVRLHTRGSADVLEVGDRLGSLEVGKLADFLVIDPTNLGYVFDPYATLVFAAAQENLEQVYVGGVLMVEHGKPLKQDFAHVRQEADRRVAASVQH</sequence>
<dbReference type="InterPro" id="IPR011059">
    <property type="entry name" value="Metal-dep_hydrolase_composite"/>
</dbReference>
<dbReference type="InterPro" id="IPR006680">
    <property type="entry name" value="Amidohydro-rel"/>
</dbReference>
<accession>A0A1B6VGF3</accession>
<dbReference type="Gene3D" id="2.30.40.10">
    <property type="entry name" value="Urease, subunit C, domain 1"/>
    <property type="match status" value="1"/>
</dbReference>